<dbReference type="AlphaFoldDB" id="A0A1Y0B1D6"/>
<dbReference type="EMBL" id="KY774314">
    <property type="protein sequence ID" value="ART31230.1"/>
    <property type="molecule type" value="Genomic_DNA"/>
</dbReference>
<protein>
    <submittedName>
        <fullName evidence="1">Uncharacterized protein</fullName>
    </submittedName>
</protein>
<organism evidence="1">
    <name type="scientific">Utricularia reniformis</name>
    <dbReference type="NCBI Taxonomy" id="192314"/>
    <lineage>
        <taxon>Eukaryota</taxon>
        <taxon>Viridiplantae</taxon>
        <taxon>Streptophyta</taxon>
        <taxon>Embryophyta</taxon>
        <taxon>Tracheophyta</taxon>
        <taxon>Spermatophyta</taxon>
        <taxon>Magnoliopsida</taxon>
        <taxon>eudicotyledons</taxon>
        <taxon>Gunneridae</taxon>
        <taxon>Pentapetalae</taxon>
        <taxon>asterids</taxon>
        <taxon>lamiids</taxon>
        <taxon>Lamiales</taxon>
        <taxon>Lentibulariaceae</taxon>
        <taxon>Utricularia</taxon>
    </lineage>
</organism>
<geneLocation type="mitochondrion" evidence="1"/>
<keyword evidence="1" id="KW-0496">Mitochondrion</keyword>
<name>A0A1Y0B1D6_9LAMI</name>
<proteinExistence type="predicted"/>
<evidence type="ECO:0000313" key="1">
    <source>
        <dbReference type="EMBL" id="ART31230.1"/>
    </source>
</evidence>
<gene>
    <name evidence="1" type="ORF">AEK19_MT1007</name>
</gene>
<sequence>MKQEVDNFLIQLVQCPAQTWFMPIMQFRIVEPQWKVITIACLGHRLLRDQRTIGFWILVRQLNEK</sequence>
<reference evidence="1" key="1">
    <citation type="submission" date="2017-03" db="EMBL/GenBank/DDBJ databases">
        <title>The mitochondrial genome of the carnivorous plant Utricularia reniformis (Lentibulariaceae): structure, comparative analysis and evolutionary landmarks.</title>
        <authorList>
            <person name="Silva S.R."/>
            <person name="Alvarenga D.O."/>
            <person name="Michael T.P."/>
            <person name="Miranda V.F.O."/>
            <person name="Varani A.M."/>
        </authorList>
    </citation>
    <scope>NUCLEOTIDE SEQUENCE</scope>
</reference>
<accession>A0A1Y0B1D6</accession>